<evidence type="ECO:0000313" key="4">
    <source>
        <dbReference type="Proteomes" id="UP000192840"/>
    </source>
</evidence>
<name>A0A1W2DDK7_9PSEU</name>
<feature type="region of interest" description="Disordered" evidence="2">
    <location>
        <begin position="118"/>
        <end position="172"/>
    </location>
</feature>
<evidence type="ECO:0000256" key="2">
    <source>
        <dbReference type="SAM" id="MobiDB-lite"/>
    </source>
</evidence>
<dbReference type="AlphaFoldDB" id="A0A1W2DDK7"/>
<evidence type="ECO:0000313" key="3">
    <source>
        <dbReference type="EMBL" id="SMC95629.1"/>
    </source>
</evidence>
<accession>A0A1W2DDK7</accession>
<feature type="coiled-coil region" evidence="1">
    <location>
        <begin position="4"/>
        <end position="71"/>
    </location>
</feature>
<dbReference type="EMBL" id="FWYC01000007">
    <property type="protein sequence ID" value="SMC95629.1"/>
    <property type="molecule type" value="Genomic_DNA"/>
</dbReference>
<proteinExistence type="predicted"/>
<dbReference type="RefSeq" id="WP_030477443.1">
    <property type="nucleotide sequence ID" value="NZ_FWYC01000007.1"/>
</dbReference>
<gene>
    <name evidence="3" type="ORF">SAMN05660733_02902</name>
</gene>
<keyword evidence="4" id="KW-1185">Reference proteome</keyword>
<dbReference type="Proteomes" id="UP000192840">
    <property type="component" value="Unassembled WGS sequence"/>
</dbReference>
<organism evidence="3 4">
    <name type="scientific">Lentzea albidocapillata</name>
    <dbReference type="NCBI Taxonomy" id="40571"/>
    <lineage>
        <taxon>Bacteria</taxon>
        <taxon>Bacillati</taxon>
        <taxon>Actinomycetota</taxon>
        <taxon>Actinomycetes</taxon>
        <taxon>Pseudonocardiales</taxon>
        <taxon>Pseudonocardiaceae</taxon>
        <taxon>Lentzea</taxon>
    </lineage>
</organism>
<sequence length="172" mass="18765">MKTAAQIRDEVRAEERQRRKLRERAVLTIAAAAAAAVKELEDVERRKQALRDQLERDLAAEDAKLDAKELAAGRAVVEALSGAELSAIGATFRDAELHRHTGIQVASLRRWARRARDTEDQALDHVEDSRASSPRASRDSPEVRTDVRGDLNVVGALGAPATVSEPPDDESG</sequence>
<reference evidence="4" key="1">
    <citation type="submission" date="2017-04" db="EMBL/GenBank/DDBJ databases">
        <authorList>
            <person name="Varghese N."/>
            <person name="Submissions S."/>
        </authorList>
    </citation>
    <scope>NUCLEOTIDE SEQUENCE [LARGE SCALE GENOMIC DNA]</scope>
    <source>
        <strain evidence="4">DSM 44073</strain>
    </source>
</reference>
<evidence type="ECO:0000256" key="1">
    <source>
        <dbReference type="SAM" id="Coils"/>
    </source>
</evidence>
<keyword evidence="1" id="KW-0175">Coiled coil</keyword>
<protein>
    <submittedName>
        <fullName evidence="3">Uncharacterized protein</fullName>
    </submittedName>
</protein>
<dbReference type="OrthoDB" id="10004387at2"/>
<feature type="compositionally biased region" description="Basic and acidic residues" evidence="2">
    <location>
        <begin position="118"/>
        <end position="149"/>
    </location>
</feature>